<organism evidence="1">
    <name type="scientific">freshwater metagenome</name>
    <dbReference type="NCBI Taxonomy" id="449393"/>
    <lineage>
        <taxon>unclassified sequences</taxon>
        <taxon>metagenomes</taxon>
        <taxon>ecological metagenomes</taxon>
    </lineage>
</organism>
<protein>
    <submittedName>
        <fullName evidence="1">Unannotated protein</fullName>
    </submittedName>
</protein>
<sequence>MVLLALYCNVPPPKLIGPLPLPSAPEDPKARIPPLILVAPWLEYSLYVLVLVKVTLPVPTFVMDIGLAP</sequence>
<proteinExistence type="predicted"/>
<name>A0A6J6Z3F8_9ZZZZ</name>
<evidence type="ECO:0000313" key="1">
    <source>
        <dbReference type="EMBL" id="CAB4816351.1"/>
    </source>
</evidence>
<accession>A0A6J6Z3F8</accession>
<dbReference type="AlphaFoldDB" id="A0A6J6Z3F8"/>
<reference evidence="1" key="1">
    <citation type="submission" date="2020-05" db="EMBL/GenBank/DDBJ databases">
        <authorList>
            <person name="Chiriac C."/>
            <person name="Salcher M."/>
            <person name="Ghai R."/>
            <person name="Kavagutti S V."/>
        </authorList>
    </citation>
    <scope>NUCLEOTIDE SEQUENCE</scope>
</reference>
<gene>
    <name evidence="1" type="ORF">UFOPK3037_01703</name>
</gene>
<dbReference type="EMBL" id="CAFAAO010000040">
    <property type="protein sequence ID" value="CAB4816351.1"/>
    <property type="molecule type" value="Genomic_DNA"/>
</dbReference>